<sequence length="117" mass="12595">MARFVVTQRGSLCQKSSCRTNPEPTRIGIIGAGGIARKPNLQAIPCVELVAACNARPETARQVAGEFRIPEVVARSSMISRDDLDAIWIGTPPMTHVPSMGAWEGLATTLSRTIRAH</sequence>
<dbReference type="GO" id="GO:0016491">
    <property type="term" value="F:oxidoreductase activity"/>
    <property type="evidence" value="ECO:0007669"/>
    <property type="project" value="UniProtKB-KW"/>
</dbReference>
<dbReference type="Proteomes" id="UP000550260">
    <property type="component" value="Unassembled WGS sequence"/>
</dbReference>
<protein>
    <submittedName>
        <fullName evidence="3">Gfo/Idh/MocA family oxidoreductase</fullName>
    </submittedName>
</protein>
<dbReference type="AlphaFoldDB" id="A0A8E2B474"/>
<dbReference type="SUPFAM" id="SSF51735">
    <property type="entry name" value="NAD(P)-binding Rossmann-fold domains"/>
    <property type="match status" value="1"/>
</dbReference>
<accession>A0A8E2B474</accession>
<gene>
    <name evidence="3" type="ORF">H5411_09200</name>
</gene>
<proteinExistence type="predicted"/>
<comment type="caution">
    <text evidence="3">The sequence shown here is derived from an EMBL/GenBank/DDBJ whole genome shotgun (WGS) entry which is preliminary data.</text>
</comment>
<dbReference type="Gene3D" id="3.40.50.720">
    <property type="entry name" value="NAD(P)-binding Rossmann-like Domain"/>
    <property type="match status" value="1"/>
</dbReference>
<dbReference type="Pfam" id="PF01408">
    <property type="entry name" value="GFO_IDH_MocA"/>
    <property type="match status" value="1"/>
</dbReference>
<organism evidence="3 4">
    <name type="scientific">Amycolatopsis echigonensis</name>
    <dbReference type="NCBI Taxonomy" id="2576905"/>
    <lineage>
        <taxon>Bacteria</taxon>
        <taxon>Bacillati</taxon>
        <taxon>Actinomycetota</taxon>
        <taxon>Actinomycetes</taxon>
        <taxon>Pseudonocardiales</taxon>
        <taxon>Pseudonocardiaceae</taxon>
        <taxon>Amycolatopsis</taxon>
    </lineage>
</organism>
<dbReference type="GO" id="GO:0000166">
    <property type="term" value="F:nucleotide binding"/>
    <property type="evidence" value="ECO:0007669"/>
    <property type="project" value="InterPro"/>
</dbReference>
<evidence type="ECO:0000259" key="2">
    <source>
        <dbReference type="Pfam" id="PF01408"/>
    </source>
</evidence>
<feature type="domain" description="Gfo/Idh/MocA-like oxidoreductase N-terminal" evidence="2">
    <location>
        <begin position="26"/>
        <end position="97"/>
    </location>
</feature>
<evidence type="ECO:0000256" key="1">
    <source>
        <dbReference type="ARBA" id="ARBA00023002"/>
    </source>
</evidence>
<reference evidence="3 4" key="1">
    <citation type="submission" date="2020-08" db="EMBL/GenBank/DDBJ databases">
        <title>Amycolatopsis echigonensis JCM 21831.</title>
        <authorList>
            <person name="Tedsree N."/>
            <person name="Kuncharoen N."/>
            <person name="Likhitwitayawuid K."/>
            <person name="Tanasupawat S."/>
        </authorList>
    </citation>
    <scope>NUCLEOTIDE SEQUENCE [LARGE SCALE GENOMIC DNA]</scope>
    <source>
        <strain evidence="3 4">JCM 21831</strain>
    </source>
</reference>
<dbReference type="PANTHER" id="PTHR43818:SF11">
    <property type="entry name" value="BCDNA.GH03377"/>
    <property type="match status" value="1"/>
</dbReference>
<dbReference type="InterPro" id="IPR000683">
    <property type="entry name" value="Gfo/Idh/MocA-like_OxRdtase_N"/>
</dbReference>
<dbReference type="InterPro" id="IPR050463">
    <property type="entry name" value="Gfo/Idh/MocA_oxidrdct_glycsds"/>
</dbReference>
<keyword evidence="1" id="KW-0560">Oxidoreductase</keyword>
<name>A0A8E2B474_9PSEU</name>
<dbReference type="InterPro" id="IPR036291">
    <property type="entry name" value="NAD(P)-bd_dom_sf"/>
</dbReference>
<dbReference type="PANTHER" id="PTHR43818">
    <property type="entry name" value="BCDNA.GH03377"/>
    <property type="match status" value="1"/>
</dbReference>
<evidence type="ECO:0000313" key="4">
    <source>
        <dbReference type="Proteomes" id="UP000550260"/>
    </source>
</evidence>
<dbReference type="EMBL" id="JACJHR010000009">
    <property type="protein sequence ID" value="MBB2499308.1"/>
    <property type="molecule type" value="Genomic_DNA"/>
</dbReference>
<evidence type="ECO:0000313" key="3">
    <source>
        <dbReference type="EMBL" id="MBB2499308.1"/>
    </source>
</evidence>
<dbReference type="RefSeq" id="WP_183123556.1">
    <property type="nucleotide sequence ID" value="NZ_JACJHR010000009.1"/>
</dbReference>